<organism evidence="1 2">
    <name type="scientific">Trichogramma brassicae</name>
    <dbReference type="NCBI Taxonomy" id="86971"/>
    <lineage>
        <taxon>Eukaryota</taxon>
        <taxon>Metazoa</taxon>
        <taxon>Ecdysozoa</taxon>
        <taxon>Arthropoda</taxon>
        <taxon>Hexapoda</taxon>
        <taxon>Insecta</taxon>
        <taxon>Pterygota</taxon>
        <taxon>Neoptera</taxon>
        <taxon>Endopterygota</taxon>
        <taxon>Hymenoptera</taxon>
        <taxon>Apocrita</taxon>
        <taxon>Proctotrupomorpha</taxon>
        <taxon>Chalcidoidea</taxon>
        <taxon>Trichogrammatidae</taxon>
        <taxon>Trichogramma</taxon>
    </lineage>
</organism>
<reference evidence="1 2" key="1">
    <citation type="submission" date="2020-02" db="EMBL/GenBank/DDBJ databases">
        <authorList>
            <person name="Ferguson B K."/>
        </authorList>
    </citation>
    <scope>NUCLEOTIDE SEQUENCE [LARGE SCALE GENOMIC DNA]</scope>
</reference>
<protein>
    <submittedName>
        <fullName evidence="1">Uncharacterized protein</fullName>
    </submittedName>
</protein>
<proteinExistence type="predicted"/>
<dbReference type="AlphaFoldDB" id="A0A6H5J725"/>
<keyword evidence="2" id="KW-1185">Reference proteome</keyword>
<gene>
    <name evidence="1" type="ORF">TBRA_LOCUS15577</name>
</gene>
<evidence type="ECO:0000313" key="1">
    <source>
        <dbReference type="EMBL" id="CAB0043989.1"/>
    </source>
</evidence>
<accession>A0A6H5J725</accession>
<sequence length="356" mass="40764">MIKIPQMLFLLLHILIKSQMTILVMAQLKALFQLKPIIMLLLAISNVLHLLLPNHFQQLTQGMIDQEKIKKAMIITNCPVIWKKTSSIFMHSGSQSRPNLIITTRSSSETIAWSTCQAFSKFCMERNFQVFESFEKFVMKIVKQILIRGYENQKTTINPIYLKFLTITGKQEHRHNCINPLNVITIKFFSFFDFCPSDGVAAGWLRKFAVPSSVYDKTALCIELASSGPEARHRQALNRRVLTLILSGSQRGQPRVSPQFVLSLVARAAASQPFGFVTNSKPIVAATTSLKNYKTAYLCAGNQVVLQPEVLHKAVLLCHCSWKSHRPRNARRWWSTRSTRRRCLVLRHHSRVIWPF</sequence>
<dbReference type="EMBL" id="CADCXV010001372">
    <property type="protein sequence ID" value="CAB0043989.1"/>
    <property type="molecule type" value="Genomic_DNA"/>
</dbReference>
<evidence type="ECO:0000313" key="2">
    <source>
        <dbReference type="Proteomes" id="UP000479190"/>
    </source>
</evidence>
<dbReference type="Proteomes" id="UP000479190">
    <property type="component" value="Unassembled WGS sequence"/>
</dbReference>
<name>A0A6H5J725_9HYME</name>